<dbReference type="AlphaFoldDB" id="A0A6G7CLS7"/>
<organism evidence="2 3">
    <name type="scientific">Vibrio ziniensis</name>
    <dbReference type="NCBI Taxonomy" id="2711221"/>
    <lineage>
        <taxon>Bacteria</taxon>
        <taxon>Pseudomonadati</taxon>
        <taxon>Pseudomonadota</taxon>
        <taxon>Gammaproteobacteria</taxon>
        <taxon>Vibrionales</taxon>
        <taxon>Vibrionaceae</taxon>
        <taxon>Vibrio</taxon>
    </lineage>
</organism>
<dbReference type="PROSITE" id="PS50943">
    <property type="entry name" value="HTH_CROC1"/>
    <property type="match status" value="1"/>
</dbReference>
<evidence type="ECO:0000259" key="1">
    <source>
        <dbReference type="PROSITE" id="PS50943"/>
    </source>
</evidence>
<evidence type="ECO:0000313" key="2">
    <source>
        <dbReference type="EMBL" id="QIH43020.1"/>
    </source>
</evidence>
<dbReference type="Pfam" id="PF01381">
    <property type="entry name" value="HTH_3"/>
    <property type="match status" value="1"/>
</dbReference>
<dbReference type="KEGG" id="vzi:G5S32_14170"/>
<evidence type="ECO:0000313" key="3">
    <source>
        <dbReference type="Proteomes" id="UP000503003"/>
    </source>
</evidence>
<dbReference type="EMBL" id="CP049331">
    <property type="protein sequence ID" value="QIH43020.1"/>
    <property type="molecule type" value="Genomic_DNA"/>
</dbReference>
<keyword evidence="3" id="KW-1185">Reference proteome</keyword>
<accession>A0A6G7CLS7</accession>
<reference evidence="2 3" key="1">
    <citation type="submission" date="2020-02" db="EMBL/GenBank/DDBJ databases">
        <title>A complete genome of a marine bacterium Vibrio sp. ZWAL4003 isolated from the mangrove sediment with the ability to degrade polysaccharides.</title>
        <authorList>
            <person name="Wu J."/>
            <person name="Qu W."/>
            <person name="Zeng R."/>
        </authorList>
    </citation>
    <scope>NUCLEOTIDE SEQUENCE [LARGE SCALE GENOMIC DNA]</scope>
    <source>
        <strain evidence="2 3">ZWAL4003</strain>
    </source>
</reference>
<dbReference type="InterPro" id="IPR001387">
    <property type="entry name" value="Cro/C1-type_HTH"/>
</dbReference>
<proteinExistence type="predicted"/>
<name>A0A6G7CLS7_9VIBR</name>
<sequence>MSGLQSLKNKSLENTEVKAEYDSLEAEFKLISTLLAMRASAGLTQLQVAERMGTRESNISRLEQGTGNPTIKTLMKYAQACGCELSLSFTHA</sequence>
<dbReference type="CDD" id="cd00093">
    <property type="entry name" value="HTH_XRE"/>
    <property type="match status" value="1"/>
</dbReference>
<feature type="domain" description="HTH cro/C1-type" evidence="1">
    <location>
        <begin position="34"/>
        <end position="88"/>
    </location>
</feature>
<dbReference type="Gene3D" id="1.10.260.40">
    <property type="entry name" value="lambda repressor-like DNA-binding domains"/>
    <property type="match status" value="1"/>
</dbReference>
<dbReference type="SUPFAM" id="SSF47413">
    <property type="entry name" value="lambda repressor-like DNA-binding domains"/>
    <property type="match status" value="1"/>
</dbReference>
<dbReference type="SMART" id="SM00530">
    <property type="entry name" value="HTH_XRE"/>
    <property type="match status" value="1"/>
</dbReference>
<dbReference type="GO" id="GO:0003677">
    <property type="term" value="F:DNA binding"/>
    <property type="evidence" value="ECO:0007669"/>
    <property type="project" value="InterPro"/>
</dbReference>
<gene>
    <name evidence="2" type="ORF">G5S32_14170</name>
</gene>
<protein>
    <submittedName>
        <fullName evidence="2">Helix-turn-helix transcriptional regulator</fullName>
    </submittedName>
</protein>
<dbReference type="Proteomes" id="UP000503003">
    <property type="component" value="Chromosome 1"/>
</dbReference>
<dbReference type="RefSeq" id="WP_165312564.1">
    <property type="nucleotide sequence ID" value="NZ_CP049331.1"/>
</dbReference>
<dbReference type="InterPro" id="IPR010982">
    <property type="entry name" value="Lambda_DNA-bd_dom_sf"/>
</dbReference>